<name>A0A318KLH7_9NEIS</name>
<evidence type="ECO:0000256" key="5">
    <source>
        <dbReference type="ARBA" id="ARBA00022692"/>
    </source>
</evidence>
<keyword evidence="9" id="KW-0472">Membrane</keyword>
<keyword evidence="3" id="KW-0813">Transport</keyword>
<dbReference type="CDD" id="cd00342">
    <property type="entry name" value="gram_neg_porins"/>
    <property type="match status" value="1"/>
</dbReference>
<evidence type="ECO:0000256" key="8">
    <source>
        <dbReference type="ARBA" id="ARBA00023114"/>
    </source>
</evidence>
<comment type="subunit">
    <text evidence="2">Homotrimer.</text>
</comment>
<feature type="domain" description="Porin" evidence="12">
    <location>
        <begin position="12"/>
        <end position="352"/>
    </location>
</feature>
<feature type="signal peptide" evidence="11">
    <location>
        <begin position="1"/>
        <end position="21"/>
    </location>
</feature>
<dbReference type="InterPro" id="IPR033900">
    <property type="entry name" value="Gram_neg_porin_domain"/>
</dbReference>
<evidence type="ECO:0000313" key="14">
    <source>
        <dbReference type="Proteomes" id="UP000247555"/>
    </source>
</evidence>
<evidence type="ECO:0000256" key="6">
    <source>
        <dbReference type="ARBA" id="ARBA00022729"/>
    </source>
</evidence>
<evidence type="ECO:0000313" key="13">
    <source>
        <dbReference type="EMBL" id="PXX78320.1"/>
    </source>
</evidence>
<dbReference type="Gene3D" id="2.40.160.10">
    <property type="entry name" value="Porin"/>
    <property type="match status" value="1"/>
</dbReference>
<evidence type="ECO:0000256" key="10">
    <source>
        <dbReference type="ARBA" id="ARBA00023237"/>
    </source>
</evidence>
<keyword evidence="7" id="KW-0406">Ion transport</keyword>
<dbReference type="PRINTS" id="PR00184">
    <property type="entry name" value="NEISSPPORIN"/>
</dbReference>
<keyword evidence="8" id="KW-0626">Porin</keyword>
<dbReference type="PANTHER" id="PTHR34501">
    <property type="entry name" value="PROTEIN YDDL-RELATED"/>
    <property type="match status" value="1"/>
</dbReference>
<keyword evidence="4" id="KW-1134">Transmembrane beta strand</keyword>
<keyword evidence="14" id="KW-1185">Reference proteome</keyword>
<evidence type="ECO:0000259" key="12">
    <source>
        <dbReference type="Pfam" id="PF13609"/>
    </source>
</evidence>
<dbReference type="EMBL" id="QJKI01000012">
    <property type="protein sequence ID" value="PXX78320.1"/>
    <property type="molecule type" value="Genomic_DNA"/>
</dbReference>
<evidence type="ECO:0000256" key="1">
    <source>
        <dbReference type="ARBA" id="ARBA00004571"/>
    </source>
</evidence>
<dbReference type="GO" id="GO:0015288">
    <property type="term" value="F:porin activity"/>
    <property type="evidence" value="ECO:0007669"/>
    <property type="project" value="UniProtKB-KW"/>
</dbReference>
<evidence type="ECO:0000256" key="4">
    <source>
        <dbReference type="ARBA" id="ARBA00022452"/>
    </source>
</evidence>
<dbReference type="InterPro" id="IPR023614">
    <property type="entry name" value="Porin_dom_sf"/>
</dbReference>
<evidence type="ECO:0000256" key="9">
    <source>
        <dbReference type="ARBA" id="ARBA00023136"/>
    </source>
</evidence>
<proteinExistence type="predicted"/>
<evidence type="ECO:0000256" key="2">
    <source>
        <dbReference type="ARBA" id="ARBA00011233"/>
    </source>
</evidence>
<dbReference type="AlphaFoldDB" id="A0A318KLH7"/>
<dbReference type="RefSeq" id="WP_110391023.1">
    <property type="nucleotide sequence ID" value="NZ_QJKI01000012.1"/>
</dbReference>
<organism evidence="13 14">
    <name type="scientific">Rivihabitans pingtungensis</name>
    <dbReference type="NCBI Taxonomy" id="1054498"/>
    <lineage>
        <taxon>Bacteria</taxon>
        <taxon>Pseudomonadati</taxon>
        <taxon>Pseudomonadota</taxon>
        <taxon>Betaproteobacteria</taxon>
        <taxon>Neisseriales</taxon>
        <taxon>Aquaspirillaceae</taxon>
        <taxon>Rivihabitans</taxon>
    </lineage>
</organism>
<dbReference type="GO" id="GO:0006811">
    <property type="term" value="P:monoatomic ion transport"/>
    <property type="evidence" value="ECO:0007669"/>
    <property type="project" value="UniProtKB-KW"/>
</dbReference>
<evidence type="ECO:0000256" key="11">
    <source>
        <dbReference type="SAM" id="SignalP"/>
    </source>
</evidence>
<dbReference type="SUPFAM" id="SSF56935">
    <property type="entry name" value="Porins"/>
    <property type="match status" value="1"/>
</dbReference>
<dbReference type="PANTHER" id="PTHR34501:SF9">
    <property type="entry name" value="MAJOR OUTER MEMBRANE PROTEIN P.IA"/>
    <property type="match status" value="1"/>
</dbReference>
<evidence type="ECO:0000256" key="3">
    <source>
        <dbReference type="ARBA" id="ARBA00022448"/>
    </source>
</evidence>
<dbReference type="Pfam" id="PF13609">
    <property type="entry name" value="Porin_4"/>
    <property type="match status" value="1"/>
</dbReference>
<dbReference type="InterPro" id="IPR002299">
    <property type="entry name" value="Porin_Neis"/>
</dbReference>
<dbReference type="Proteomes" id="UP000247555">
    <property type="component" value="Unassembled WGS sequence"/>
</dbReference>
<comment type="subcellular location">
    <subcellularLocation>
        <location evidence="1">Cell outer membrane</location>
        <topology evidence="1">Multi-pass membrane protein</topology>
    </subcellularLocation>
</comment>
<gene>
    <name evidence="13" type="ORF">DFR34_11239</name>
</gene>
<keyword evidence="10" id="KW-0998">Cell outer membrane</keyword>
<keyword evidence="6 11" id="KW-0732">Signal</keyword>
<feature type="chain" id="PRO_5016234179" evidence="11">
    <location>
        <begin position="22"/>
        <end position="383"/>
    </location>
</feature>
<sequence length="383" mass="39611">MTLNRPLLALTLSGLSTAALADVTLYGAIDETLESVSARGAANSALNIGQTTRVTSNSSLIGFKGAEDLGNGLKAIWQVESGLAIDTGGGNFGTRDTFIGLTGPSMGTLQLGYLTSSARAMGGIFDINKAGTGIGMSAALLGKLGNLAVTDAALKTQATGQIALFDSRLRNSVQYTTPTFNNFSGSALYSTGENGVGPRAYNANIGVKYDDGAWFAALAYTRSTTGADNSSATSVSAFEKVSDLRAALTYRFSANTRIGLMYDRTDGDLTRAGALAYGGSDVKQSVWYVNGALGIGANGRIIAQYGQAGKLSGGSAALADSGKARHYTLGYEHDLSKRTLFKAIYSEIRNNRAANYDFGIGSIGGVAAGADPRGFAVGLRHTF</sequence>
<evidence type="ECO:0000256" key="7">
    <source>
        <dbReference type="ARBA" id="ARBA00023065"/>
    </source>
</evidence>
<dbReference type="InterPro" id="IPR050298">
    <property type="entry name" value="Gram-neg_bact_OMP"/>
</dbReference>
<accession>A0A318KLH7</accession>
<keyword evidence="5" id="KW-0812">Transmembrane</keyword>
<dbReference type="OrthoDB" id="5289162at2"/>
<reference evidence="13 14" key="1">
    <citation type="submission" date="2018-05" db="EMBL/GenBank/DDBJ databases">
        <title>Genomic Encyclopedia of Type Strains, Phase IV (KMG-IV): sequencing the most valuable type-strain genomes for metagenomic binning, comparative biology and taxonomic classification.</title>
        <authorList>
            <person name="Goeker M."/>
        </authorList>
    </citation>
    <scope>NUCLEOTIDE SEQUENCE [LARGE SCALE GENOMIC DNA]</scope>
    <source>
        <strain evidence="13 14">DSM 29661</strain>
    </source>
</reference>
<protein>
    <submittedName>
        <fullName evidence="13">Putative porin</fullName>
    </submittedName>
</protein>
<dbReference type="GO" id="GO:0046930">
    <property type="term" value="C:pore complex"/>
    <property type="evidence" value="ECO:0007669"/>
    <property type="project" value="UniProtKB-KW"/>
</dbReference>
<comment type="caution">
    <text evidence="13">The sequence shown here is derived from an EMBL/GenBank/DDBJ whole genome shotgun (WGS) entry which is preliminary data.</text>
</comment>
<dbReference type="GO" id="GO:0009279">
    <property type="term" value="C:cell outer membrane"/>
    <property type="evidence" value="ECO:0007669"/>
    <property type="project" value="UniProtKB-SubCell"/>
</dbReference>